<dbReference type="Pfam" id="PF14579">
    <property type="entry name" value="HHH_6"/>
    <property type="match status" value="1"/>
</dbReference>
<dbReference type="Proteomes" id="UP000051660">
    <property type="component" value="Unassembled WGS sequence"/>
</dbReference>
<keyword evidence="9 13" id="KW-0227">DNA damage</keyword>
<evidence type="ECO:0000256" key="4">
    <source>
        <dbReference type="ARBA" id="ARBA00017273"/>
    </source>
</evidence>
<dbReference type="GO" id="GO:0003887">
    <property type="term" value="F:DNA-directed DNA polymerase activity"/>
    <property type="evidence" value="ECO:0007669"/>
    <property type="project" value="UniProtKB-UniRule"/>
</dbReference>
<dbReference type="InterPro" id="IPR012340">
    <property type="entry name" value="NA-bd_OB-fold"/>
</dbReference>
<dbReference type="OrthoDB" id="9803237at2"/>
<dbReference type="InterPro" id="IPR040982">
    <property type="entry name" value="DNA_pol3_finger"/>
</dbReference>
<dbReference type="GO" id="GO:0006260">
    <property type="term" value="P:DNA replication"/>
    <property type="evidence" value="ECO:0007669"/>
    <property type="project" value="UniProtKB-KW"/>
</dbReference>
<comment type="subcellular location">
    <subcellularLocation>
        <location evidence="1 13">Cytoplasm</location>
    </subcellularLocation>
</comment>
<dbReference type="CDD" id="cd04485">
    <property type="entry name" value="DnaE_OBF"/>
    <property type="match status" value="1"/>
</dbReference>
<dbReference type="EC" id="2.7.7.7" evidence="3 13"/>
<feature type="domain" description="Polymerase/histidinol phosphatase N-terminal" evidence="15">
    <location>
        <begin position="9"/>
        <end position="80"/>
    </location>
</feature>
<dbReference type="InterPro" id="IPR004805">
    <property type="entry name" value="DnaE2/DnaE/PolC"/>
</dbReference>
<feature type="compositionally biased region" description="Basic and acidic residues" evidence="14">
    <location>
        <begin position="1150"/>
        <end position="1163"/>
    </location>
</feature>
<dbReference type="SUPFAM" id="SSF89550">
    <property type="entry name" value="PHP domain-like"/>
    <property type="match status" value="1"/>
</dbReference>
<evidence type="ECO:0000256" key="13">
    <source>
        <dbReference type="HAMAP-Rule" id="MF_01902"/>
    </source>
</evidence>
<comment type="caution">
    <text evidence="16">The sequence shown here is derived from an EMBL/GenBank/DDBJ whole genome shotgun (WGS) entry which is preliminary data.</text>
</comment>
<dbReference type="Pfam" id="PF07733">
    <property type="entry name" value="DNA_pol3_alpha"/>
    <property type="match status" value="1"/>
</dbReference>
<evidence type="ECO:0000256" key="10">
    <source>
        <dbReference type="ARBA" id="ARBA00022932"/>
    </source>
</evidence>
<dbReference type="NCBIfam" id="NF004225">
    <property type="entry name" value="PRK05672.1"/>
    <property type="match status" value="1"/>
</dbReference>
<dbReference type="InterPro" id="IPR029460">
    <property type="entry name" value="DNAPol_HHH"/>
</dbReference>
<evidence type="ECO:0000256" key="12">
    <source>
        <dbReference type="ARBA" id="ARBA00049244"/>
    </source>
</evidence>
<evidence type="ECO:0000256" key="7">
    <source>
        <dbReference type="ARBA" id="ARBA00022695"/>
    </source>
</evidence>
<dbReference type="InterPro" id="IPR023073">
    <property type="entry name" value="DnaE2"/>
</dbReference>
<evidence type="ECO:0000256" key="3">
    <source>
        <dbReference type="ARBA" id="ARBA00012417"/>
    </source>
</evidence>
<dbReference type="InterPro" id="IPR004013">
    <property type="entry name" value="PHP_dom"/>
</dbReference>
<proteinExistence type="inferred from homology"/>
<dbReference type="InterPro" id="IPR003141">
    <property type="entry name" value="Pol/His_phosphatase_N"/>
</dbReference>
<name>A0A0R3MC48_9BRAD</name>
<dbReference type="PANTHER" id="PTHR32294">
    <property type="entry name" value="DNA POLYMERASE III SUBUNIT ALPHA"/>
    <property type="match status" value="1"/>
</dbReference>
<comment type="catalytic activity">
    <reaction evidence="12 13">
        <text>DNA(n) + a 2'-deoxyribonucleoside 5'-triphosphate = DNA(n+1) + diphosphate</text>
        <dbReference type="Rhea" id="RHEA:22508"/>
        <dbReference type="Rhea" id="RHEA-COMP:17339"/>
        <dbReference type="Rhea" id="RHEA-COMP:17340"/>
        <dbReference type="ChEBI" id="CHEBI:33019"/>
        <dbReference type="ChEBI" id="CHEBI:61560"/>
        <dbReference type="ChEBI" id="CHEBI:173112"/>
        <dbReference type="EC" id="2.7.7.7"/>
    </reaction>
</comment>
<keyword evidence="7 13" id="KW-0548">Nucleotidyltransferase</keyword>
<evidence type="ECO:0000256" key="6">
    <source>
        <dbReference type="ARBA" id="ARBA00022679"/>
    </source>
</evidence>
<evidence type="ECO:0000313" key="17">
    <source>
        <dbReference type="Proteomes" id="UP000051660"/>
    </source>
</evidence>
<dbReference type="Gene3D" id="2.40.50.140">
    <property type="entry name" value="Nucleic acid-binding proteins"/>
    <property type="match status" value="1"/>
</dbReference>
<evidence type="ECO:0000256" key="2">
    <source>
        <dbReference type="ARBA" id="ARBA00007391"/>
    </source>
</evidence>
<dbReference type="Pfam" id="PF02811">
    <property type="entry name" value="PHP"/>
    <property type="match status" value="1"/>
</dbReference>
<comment type="function">
    <text evidence="13">DNA polymerase involved in damage-induced mutagenesis and translesion synthesis (TLS). It is not the major replicative DNA polymerase.</text>
</comment>
<gene>
    <name evidence="13" type="primary">dnaE2</name>
    <name evidence="16" type="ORF">CQ14_04010</name>
</gene>
<evidence type="ECO:0000313" key="16">
    <source>
        <dbReference type="EMBL" id="KRR15477.1"/>
    </source>
</evidence>
<keyword evidence="6 13" id="KW-0808">Transferase</keyword>
<dbReference type="InterPro" id="IPR016195">
    <property type="entry name" value="Pol/histidinol_Pase-like"/>
</dbReference>
<dbReference type="EMBL" id="LLYB01000134">
    <property type="protein sequence ID" value="KRR15477.1"/>
    <property type="molecule type" value="Genomic_DNA"/>
</dbReference>
<dbReference type="GO" id="GO:0006281">
    <property type="term" value="P:DNA repair"/>
    <property type="evidence" value="ECO:0007669"/>
    <property type="project" value="UniProtKB-UniRule"/>
</dbReference>
<dbReference type="SMART" id="SM00481">
    <property type="entry name" value="POLIIIAc"/>
    <property type="match status" value="1"/>
</dbReference>
<evidence type="ECO:0000256" key="14">
    <source>
        <dbReference type="SAM" id="MobiDB-lite"/>
    </source>
</evidence>
<dbReference type="RefSeq" id="WP_057863284.1">
    <property type="nucleotide sequence ID" value="NZ_LLYB01000134.1"/>
</dbReference>
<keyword evidence="11 13" id="KW-0234">DNA repair</keyword>
<comment type="similarity">
    <text evidence="2 13">Belongs to the DNA polymerase type-C family. DnaE2 subfamily.</text>
</comment>
<accession>A0A0R3MC48</accession>
<protein>
    <recommendedName>
        <fullName evidence="4 13">Error-prone DNA polymerase</fullName>
        <ecNumber evidence="3 13">2.7.7.7</ecNumber>
    </recommendedName>
</protein>
<keyword evidence="5 13" id="KW-0963">Cytoplasm</keyword>
<dbReference type="CDD" id="cd07434">
    <property type="entry name" value="PHP_PolIIIA_DnaE2"/>
    <property type="match status" value="1"/>
</dbReference>
<evidence type="ECO:0000256" key="5">
    <source>
        <dbReference type="ARBA" id="ARBA00022490"/>
    </source>
</evidence>
<feature type="region of interest" description="Disordered" evidence="14">
    <location>
        <begin position="1120"/>
        <end position="1163"/>
    </location>
</feature>
<evidence type="ECO:0000256" key="8">
    <source>
        <dbReference type="ARBA" id="ARBA00022705"/>
    </source>
</evidence>
<keyword evidence="10 13" id="KW-0239">DNA-directed DNA polymerase</keyword>
<organism evidence="16 17">
    <name type="scientific">Bradyrhizobium lablabi</name>
    <dbReference type="NCBI Taxonomy" id="722472"/>
    <lineage>
        <taxon>Bacteria</taxon>
        <taxon>Pseudomonadati</taxon>
        <taxon>Pseudomonadota</taxon>
        <taxon>Alphaproteobacteria</taxon>
        <taxon>Hyphomicrobiales</taxon>
        <taxon>Nitrobacteraceae</taxon>
        <taxon>Bradyrhizobium</taxon>
    </lineage>
</organism>
<dbReference type="AlphaFoldDB" id="A0A0R3MC48"/>
<keyword evidence="8 13" id="KW-0235">DNA replication</keyword>
<dbReference type="InterPro" id="IPR011708">
    <property type="entry name" value="DNA_pol3_alpha_NTPase_dom"/>
</dbReference>
<sequence>MKNPLASYAEIGITTNFSFLRGGSDPRAYVHQASELGIPVIGIADHNTLAGVVRAYKELDNSEVTHKPKLLIGARIVFIDGTPDILVYPRDRAAYGRLCQLLTRGKRGDDITRIEKGECHLRFEDLLDFAEGQLLVLALPHRFEPGSAQEILQRLKASRADGVWLAASLLYRGDDKRRLAGLHRIARTAKVPLLATNEVLYHHPARRRLQDVLTCIREKTTIDAIGRRLEANAERYLKPAHEMARLFRDLPEAIAETIRFASRISFSLDQLKYQYPDEPVPPGKTAQQHLEDLTWAGVDKYFGGVIDDTLRATLRKELDLIAELKYAHYFLTVHDIVHYARSQNILCQGRGSAANSAVCYVLGVTSVDPTKVDLLFERFISKERLEPPDIDVDFEHSRREEVMQYVYRRYGRHRAAIIATVIHYRPRSAIRDVGKALGLTEDVTAALADTVWGSWGKGLNEMQVRQAGLDPANAMVELAVELATELIEFPRHLSQHVGGYVLTQDRLDTYVPIGNAAMDDRTFIEWDKDDVDALSMMKVDVLALGMLTCIRKCFDLIADHKGERYELADIKAIDNDDVFKMLQRGESLGVFQVESRAQMNMLPRLKPKTFYDLVIEVAIVRPGPIQGDMVHPYLRRRNGKEKVSYPSPSPDHGKADELYRVLHKTLGVPLFQEQAMRIAIEAAQFTSEEANGLRRAMATFRNVGTIGKFEDKLIGNMIARGYDPEFAKSCFDQIKGFGSYGFPESHAASFAQLVYVSSWLKHYHPDAFCCGLLNSQPMGFYAPAQIVGDARKNGVEVREIDVSHSFAQNTLEEGEGKYCAVRLGFRQIDGFHWLDEDEERLKQMQSSFRGVAQATNPDAQLRIVEPRDSLMCNCTSEFAAIAAPRNDNVKKEQDWADRIVAARKRRPFTSLEEFARDTGLPKRALILLADADAFRSLGLDRRAALWAVRRLPDDVPLPLFQAAVAREQPDENARPLPLMPLPEQVVADYQTVRLSLKGHPMEFLREMFTKERVVPCKDVNHKNDRRRISCAGVVLVRQRPGSAKGVVFMTLEDETGIANIVVWPKVMEQYRKEVMGARLILVEGYIQSSPEHVTHLVAQRMFDRSHDLIGLANDALSRKHPVPAGPALVEPLNDDRRDHVDSPAQKIRHPRDVRILPPSRDFH</sequence>
<reference evidence="16 17" key="1">
    <citation type="submission" date="2014-03" db="EMBL/GenBank/DDBJ databases">
        <title>Bradyrhizobium valentinum sp. nov., isolated from effective nodules of Lupinus mariae-josephae, a lupine endemic of basic-lime soils in Eastern Spain.</title>
        <authorList>
            <person name="Duran D."/>
            <person name="Rey L."/>
            <person name="Navarro A."/>
            <person name="Busquets A."/>
            <person name="Imperial J."/>
            <person name="Ruiz-Argueso T."/>
        </authorList>
    </citation>
    <scope>NUCLEOTIDE SEQUENCE [LARGE SCALE GENOMIC DNA]</scope>
    <source>
        <strain evidence="16 17">CCBAU 23086</strain>
    </source>
</reference>
<dbReference type="GO" id="GO:0005737">
    <property type="term" value="C:cytoplasm"/>
    <property type="evidence" value="ECO:0007669"/>
    <property type="project" value="UniProtKB-SubCell"/>
</dbReference>
<dbReference type="PANTHER" id="PTHR32294:SF4">
    <property type="entry name" value="ERROR-PRONE DNA POLYMERASE"/>
    <property type="match status" value="1"/>
</dbReference>
<dbReference type="Gene3D" id="3.20.20.140">
    <property type="entry name" value="Metal-dependent hydrolases"/>
    <property type="match status" value="1"/>
</dbReference>
<dbReference type="Pfam" id="PF17657">
    <property type="entry name" value="DNA_pol3_finger"/>
    <property type="match status" value="1"/>
</dbReference>
<evidence type="ECO:0000256" key="9">
    <source>
        <dbReference type="ARBA" id="ARBA00022763"/>
    </source>
</evidence>
<dbReference type="STRING" id="722472.SAMN05444321_4823"/>
<dbReference type="Pfam" id="PF01336">
    <property type="entry name" value="tRNA_anti-codon"/>
    <property type="match status" value="1"/>
</dbReference>
<dbReference type="GO" id="GO:0003676">
    <property type="term" value="F:nucleic acid binding"/>
    <property type="evidence" value="ECO:0007669"/>
    <property type="project" value="InterPro"/>
</dbReference>
<evidence type="ECO:0000256" key="1">
    <source>
        <dbReference type="ARBA" id="ARBA00004496"/>
    </source>
</evidence>
<dbReference type="GO" id="GO:0008408">
    <property type="term" value="F:3'-5' exonuclease activity"/>
    <property type="evidence" value="ECO:0007669"/>
    <property type="project" value="InterPro"/>
</dbReference>
<dbReference type="NCBIfam" id="TIGR00594">
    <property type="entry name" value="polc"/>
    <property type="match status" value="1"/>
</dbReference>
<evidence type="ECO:0000259" key="15">
    <source>
        <dbReference type="SMART" id="SM00481"/>
    </source>
</evidence>
<evidence type="ECO:0000256" key="11">
    <source>
        <dbReference type="ARBA" id="ARBA00023204"/>
    </source>
</evidence>
<dbReference type="InterPro" id="IPR004365">
    <property type="entry name" value="NA-bd_OB_tRNA"/>
</dbReference>
<dbReference type="HAMAP" id="MF_01902">
    <property type="entry name" value="DNApol_error_prone"/>
    <property type="match status" value="1"/>
</dbReference>